<reference evidence="1" key="1">
    <citation type="journal article" date="2014" name="Front. Microbiol.">
        <title>High frequency of phylogenetically diverse reductive dehalogenase-homologous genes in deep subseafloor sedimentary metagenomes.</title>
        <authorList>
            <person name="Kawai M."/>
            <person name="Futagami T."/>
            <person name="Toyoda A."/>
            <person name="Takaki Y."/>
            <person name="Nishi S."/>
            <person name="Hori S."/>
            <person name="Arai W."/>
            <person name="Tsubouchi T."/>
            <person name="Morono Y."/>
            <person name="Uchiyama I."/>
            <person name="Ito T."/>
            <person name="Fujiyama A."/>
            <person name="Inagaki F."/>
            <person name="Takami H."/>
        </authorList>
    </citation>
    <scope>NUCLEOTIDE SEQUENCE</scope>
    <source>
        <strain evidence="1">Expedition CK06-06</strain>
    </source>
</reference>
<sequence>MARPILMSALFSRAKVAIYRWFDIPWVYRLTQATLAVGVERT</sequence>
<comment type="caution">
    <text evidence="1">The sequence shown here is derived from an EMBL/GenBank/DDBJ whole genome shotgun (WGS) entry which is preliminary data.</text>
</comment>
<name>X0VIK0_9ZZZZ</name>
<evidence type="ECO:0000313" key="1">
    <source>
        <dbReference type="EMBL" id="GAG18124.1"/>
    </source>
</evidence>
<accession>X0VIK0</accession>
<dbReference type="EMBL" id="BARS01036719">
    <property type="protein sequence ID" value="GAG18124.1"/>
    <property type="molecule type" value="Genomic_DNA"/>
</dbReference>
<dbReference type="AlphaFoldDB" id="X0VIK0"/>
<organism evidence="1">
    <name type="scientific">marine sediment metagenome</name>
    <dbReference type="NCBI Taxonomy" id="412755"/>
    <lineage>
        <taxon>unclassified sequences</taxon>
        <taxon>metagenomes</taxon>
        <taxon>ecological metagenomes</taxon>
    </lineage>
</organism>
<feature type="non-terminal residue" evidence="1">
    <location>
        <position position="42"/>
    </location>
</feature>
<proteinExistence type="predicted"/>
<gene>
    <name evidence="1" type="ORF">S01H1_56394</name>
</gene>
<protein>
    <submittedName>
        <fullName evidence="1">Uncharacterized protein</fullName>
    </submittedName>
</protein>